<reference evidence="1 2" key="1">
    <citation type="submission" date="2015-07" db="EMBL/GenBank/DDBJ databases">
        <title>Genome sequencing project for genomic taxonomy and phylogenomics of Bacillus-like bacteria.</title>
        <authorList>
            <person name="Liu B."/>
            <person name="Wang J."/>
            <person name="Zhu Y."/>
            <person name="Liu G."/>
            <person name="Chen Q."/>
            <person name="Chen Z."/>
            <person name="Che J."/>
            <person name="Ge C."/>
            <person name="Shi H."/>
            <person name="Pan Z."/>
            <person name="Liu X."/>
        </authorList>
    </citation>
    <scope>NUCLEOTIDE SEQUENCE [LARGE SCALE GENOMIC DNA]</scope>
    <source>
        <strain evidence="1 2">DSM 54</strain>
    </source>
</reference>
<dbReference type="AlphaFoldDB" id="A0A0M9DIH4"/>
<dbReference type="STRING" id="33935.ADM90_19300"/>
<organism evidence="1 2">
    <name type="scientific">Lysinibacillus macroides</name>
    <dbReference type="NCBI Taxonomy" id="33935"/>
    <lineage>
        <taxon>Bacteria</taxon>
        <taxon>Bacillati</taxon>
        <taxon>Bacillota</taxon>
        <taxon>Bacilli</taxon>
        <taxon>Bacillales</taxon>
        <taxon>Bacillaceae</taxon>
        <taxon>Lysinibacillus</taxon>
    </lineage>
</organism>
<keyword evidence="2" id="KW-1185">Reference proteome</keyword>
<proteinExistence type="predicted"/>
<name>A0A0M9DIH4_9BACI</name>
<dbReference type="PATRIC" id="fig|33935.3.peg.2683"/>
<sequence length="87" mass="10196">MFKKIARFFTNGIDYRLKEIYWKDEEGKHYVLWIKESILGDIKIVAFGTGKGSQGGWPLKAELTRRSPNIPTKIKTFISMLGRHFKY</sequence>
<accession>A0A0M9DIH4</accession>
<dbReference type="EMBL" id="LGCI01000010">
    <property type="protein sequence ID" value="KOY81283.1"/>
    <property type="molecule type" value="Genomic_DNA"/>
</dbReference>
<gene>
    <name evidence="1" type="ORF">ADM90_19300</name>
</gene>
<comment type="caution">
    <text evidence="1">The sequence shown here is derived from an EMBL/GenBank/DDBJ whole genome shotgun (WGS) entry which is preliminary data.</text>
</comment>
<dbReference type="Proteomes" id="UP000037977">
    <property type="component" value="Unassembled WGS sequence"/>
</dbReference>
<protein>
    <submittedName>
        <fullName evidence="1">Uncharacterized protein</fullName>
    </submittedName>
</protein>
<evidence type="ECO:0000313" key="1">
    <source>
        <dbReference type="EMBL" id="KOY81283.1"/>
    </source>
</evidence>
<evidence type="ECO:0000313" key="2">
    <source>
        <dbReference type="Proteomes" id="UP000037977"/>
    </source>
</evidence>
<dbReference type="RefSeq" id="WP_053996529.1">
    <property type="nucleotide sequence ID" value="NZ_CP065643.1"/>
</dbReference>